<dbReference type="GO" id="GO:0030170">
    <property type="term" value="F:pyridoxal phosphate binding"/>
    <property type="evidence" value="ECO:0007669"/>
    <property type="project" value="InterPro"/>
</dbReference>
<dbReference type="PANTHER" id="PTHR11879">
    <property type="entry name" value="ASPARTATE AMINOTRANSFERASE"/>
    <property type="match status" value="1"/>
</dbReference>
<protein>
    <recommendedName>
        <fullName evidence="14">Aspartate aminotransferase</fullName>
        <ecNumber evidence="14">2.6.1.1</ecNumber>
    </recommendedName>
</protein>
<proteinExistence type="inferred from homology"/>
<dbReference type="InterPro" id="IPR004839">
    <property type="entry name" value="Aminotransferase_I/II_large"/>
</dbReference>
<dbReference type="WBParaSite" id="scaffold13786_cov210.g17085">
    <property type="protein sequence ID" value="scaffold13786_cov210.g17085"/>
    <property type="gene ID" value="scaffold13786_cov210.g17085"/>
</dbReference>
<evidence type="ECO:0000259" key="16">
    <source>
        <dbReference type="Pfam" id="PF25084"/>
    </source>
</evidence>
<feature type="domain" description="Aminotransferase class I/classII large" evidence="15">
    <location>
        <begin position="29"/>
        <end position="396"/>
    </location>
</feature>
<evidence type="ECO:0000256" key="14">
    <source>
        <dbReference type="RuleBase" id="RU000480"/>
    </source>
</evidence>
<comment type="subunit">
    <text evidence="6 14">Homodimer.</text>
</comment>
<comment type="similarity">
    <text evidence="4">Belongs to the class-I pyridoxal-phosphate-dependent aminotransferase family.</text>
</comment>
<evidence type="ECO:0000259" key="15">
    <source>
        <dbReference type="Pfam" id="PF00155"/>
    </source>
</evidence>
<dbReference type="NCBIfam" id="NF006719">
    <property type="entry name" value="PRK09257.1"/>
    <property type="match status" value="1"/>
</dbReference>
<dbReference type="PRINTS" id="PR00799">
    <property type="entry name" value="TRANSAMINASE"/>
</dbReference>
<dbReference type="GO" id="GO:0006533">
    <property type="term" value="P:L-aspartate catabolic process"/>
    <property type="evidence" value="ECO:0007669"/>
    <property type="project" value="TreeGrafter"/>
</dbReference>
<evidence type="ECO:0000313" key="18">
    <source>
        <dbReference type="WBParaSite" id="scaffold13786_cov210.g17085"/>
    </source>
</evidence>
<keyword evidence="8 14" id="KW-0032">Aminotransferase</keyword>
<comment type="miscellaneous">
    <text evidence="14">In eukaryotes there are cytoplasmic, mitochondrial and chloroplastic isozymes.</text>
</comment>
<dbReference type="GO" id="GO:0005759">
    <property type="term" value="C:mitochondrial matrix"/>
    <property type="evidence" value="ECO:0007669"/>
    <property type="project" value="UniProtKB-SubCell"/>
</dbReference>
<dbReference type="PROSITE" id="PS00105">
    <property type="entry name" value="AA_TRANSFER_CLASS_1"/>
    <property type="match status" value="1"/>
</dbReference>
<evidence type="ECO:0000256" key="10">
    <source>
        <dbReference type="ARBA" id="ARBA00022898"/>
    </source>
</evidence>
<keyword evidence="9 14" id="KW-0808">Transferase</keyword>
<evidence type="ECO:0000256" key="8">
    <source>
        <dbReference type="ARBA" id="ARBA00022576"/>
    </source>
</evidence>
<dbReference type="Pfam" id="PF00155">
    <property type="entry name" value="Aminotran_1_2"/>
    <property type="match status" value="1"/>
</dbReference>
<comment type="similarity">
    <text evidence="5">Belongs to the eIF-2B gamma/epsilon subunits family.</text>
</comment>
<evidence type="ECO:0000256" key="3">
    <source>
        <dbReference type="ARBA" id="ARBA00004514"/>
    </source>
</evidence>
<dbReference type="InterPro" id="IPR015424">
    <property type="entry name" value="PyrdxlP-dep_Trfase"/>
</dbReference>
<dbReference type="FunFam" id="3.40.640.10:FF:000026">
    <property type="entry name" value="Aspartate aminotransferase"/>
    <property type="match status" value="1"/>
</dbReference>
<keyword evidence="11" id="KW-0496">Mitochondrion</keyword>
<feature type="domain" description="EIF2B subunit epsilon/gamma LbH" evidence="16">
    <location>
        <begin position="602"/>
        <end position="672"/>
    </location>
</feature>
<evidence type="ECO:0000256" key="12">
    <source>
        <dbReference type="ARBA" id="ARBA00046432"/>
    </source>
</evidence>
<evidence type="ECO:0000256" key="5">
    <source>
        <dbReference type="ARBA" id="ARBA00007878"/>
    </source>
</evidence>
<evidence type="ECO:0000256" key="13">
    <source>
        <dbReference type="ARBA" id="ARBA00049185"/>
    </source>
</evidence>
<dbReference type="SUPFAM" id="SSF53448">
    <property type="entry name" value="Nucleotide-diphospho-sugar transferases"/>
    <property type="match status" value="1"/>
</dbReference>
<dbReference type="Gene3D" id="2.160.10.10">
    <property type="entry name" value="Hexapeptide repeat proteins"/>
    <property type="match status" value="1"/>
</dbReference>
<dbReference type="FunFam" id="3.90.1150.10:FF:000160">
    <property type="entry name" value="Similar to aspartate aminotransferase"/>
    <property type="match status" value="1"/>
</dbReference>
<dbReference type="Proteomes" id="UP000887561">
    <property type="component" value="Unplaced"/>
</dbReference>
<evidence type="ECO:0000256" key="9">
    <source>
        <dbReference type="ARBA" id="ARBA00022679"/>
    </source>
</evidence>
<dbReference type="FunFam" id="3.90.1150.10:FF:000001">
    <property type="entry name" value="Aspartate aminotransferase"/>
    <property type="match status" value="1"/>
</dbReference>
<evidence type="ECO:0000256" key="4">
    <source>
        <dbReference type="ARBA" id="ARBA00007441"/>
    </source>
</evidence>
<dbReference type="AlphaFoldDB" id="A0A915LPC5"/>
<dbReference type="GO" id="GO:0004069">
    <property type="term" value="F:L-aspartate:2-oxoglutarate aminotransferase activity"/>
    <property type="evidence" value="ECO:0007669"/>
    <property type="project" value="UniProtKB-EC"/>
</dbReference>
<comment type="subcellular location">
    <subcellularLocation>
        <location evidence="3">Cytoplasm</location>
        <location evidence="3">Cytosol</location>
    </subcellularLocation>
    <subcellularLocation>
        <location evidence="2">Mitochondrion matrix</location>
    </subcellularLocation>
</comment>
<keyword evidence="7" id="KW-0963">Cytoplasm</keyword>
<evidence type="ECO:0000256" key="7">
    <source>
        <dbReference type="ARBA" id="ARBA00022490"/>
    </source>
</evidence>
<evidence type="ECO:0000256" key="2">
    <source>
        <dbReference type="ARBA" id="ARBA00004305"/>
    </source>
</evidence>
<dbReference type="SUPFAM" id="SSF53383">
    <property type="entry name" value="PLP-dependent transferases"/>
    <property type="match status" value="1"/>
</dbReference>
<evidence type="ECO:0000313" key="17">
    <source>
        <dbReference type="Proteomes" id="UP000887561"/>
    </source>
</evidence>
<dbReference type="InterPro" id="IPR015421">
    <property type="entry name" value="PyrdxlP-dep_Trfase_major"/>
</dbReference>
<comment type="cofactor">
    <cofactor evidence="1">
        <name>pyridoxal 5'-phosphate</name>
        <dbReference type="ChEBI" id="CHEBI:597326"/>
    </cofactor>
</comment>
<dbReference type="Gene3D" id="3.90.550.10">
    <property type="entry name" value="Spore Coat Polysaccharide Biosynthesis Protein SpsA, Chain A"/>
    <property type="match status" value="1"/>
</dbReference>
<dbReference type="InterPro" id="IPR029044">
    <property type="entry name" value="Nucleotide-diphossugar_trans"/>
</dbReference>
<keyword evidence="10" id="KW-0663">Pyridoxal phosphate</keyword>
<dbReference type="Gene3D" id="3.40.640.10">
    <property type="entry name" value="Type I PLP-dependent aspartate aminotransferase-like (Major domain)"/>
    <property type="match status" value="1"/>
</dbReference>
<evidence type="ECO:0000256" key="6">
    <source>
        <dbReference type="ARBA" id="ARBA00011738"/>
    </source>
</evidence>
<dbReference type="InterPro" id="IPR000796">
    <property type="entry name" value="Asp_trans"/>
</dbReference>
<accession>A0A915LPC5</accession>
<dbReference type="CDD" id="cd00609">
    <property type="entry name" value="AAT_like"/>
    <property type="match status" value="1"/>
</dbReference>
<evidence type="ECO:0000256" key="1">
    <source>
        <dbReference type="ARBA" id="ARBA00001933"/>
    </source>
</evidence>
<comment type="subunit">
    <text evidence="12">Component of the translation initiation factor 2B (eIF2B) complex which is a heterodecamer of two sets of five different subunits: alpha, beta, gamma, delta and epsilon. Subunits alpha, beta and delta comprise a regulatory subcomplex and subunits epsilon and gamma comprise a catalytic subcomplex. Within the complex, the hexameric regulatory complex resides at the center, with the two heterodimeric catalytic subcomplexes bound on opposite sides.</text>
</comment>
<dbReference type="EC" id="2.6.1.1" evidence="14"/>
<dbReference type="PANTHER" id="PTHR11879:SF22">
    <property type="entry name" value="ASPARTATE AMINOTRANSFERASE, MITOCHONDRIAL"/>
    <property type="match status" value="1"/>
</dbReference>
<evidence type="ECO:0000256" key="11">
    <source>
        <dbReference type="ARBA" id="ARBA00023128"/>
    </source>
</evidence>
<dbReference type="InterPro" id="IPR056764">
    <property type="entry name" value="LbH_EIF2B3/5"/>
</dbReference>
<dbReference type="InterPro" id="IPR015422">
    <property type="entry name" value="PyrdxlP-dep_Trfase_small"/>
</dbReference>
<name>A0A915LPC5_MELJA</name>
<organism evidence="17 18">
    <name type="scientific">Meloidogyne javanica</name>
    <name type="common">Root-knot nematode worm</name>
    <dbReference type="NCBI Taxonomy" id="6303"/>
    <lineage>
        <taxon>Eukaryota</taxon>
        <taxon>Metazoa</taxon>
        <taxon>Ecdysozoa</taxon>
        <taxon>Nematoda</taxon>
        <taxon>Chromadorea</taxon>
        <taxon>Rhabditida</taxon>
        <taxon>Tylenchina</taxon>
        <taxon>Tylenchomorpha</taxon>
        <taxon>Tylenchoidea</taxon>
        <taxon>Meloidogynidae</taxon>
        <taxon>Meloidogyninae</taxon>
        <taxon>Meloidogyne</taxon>
        <taxon>Meloidogyne incognita group</taxon>
    </lineage>
</organism>
<dbReference type="InterPro" id="IPR004838">
    <property type="entry name" value="NHTrfase_class1_PyrdxlP-BS"/>
</dbReference>
<reference evidence="18" key="1">
    <citation type="submission" date="2022-11" db="UniProtKB">
        <authorList>
            <consortium name="WormBaseParasite"/>
        </authorList>
    </citation>
    <scope>IDENTIFICATION</scope>
</reference>
<keyword evidence="17" id="KW-1185">Reference proteome</keyword>
<dbReference type="Gene3D" id="3.90.1150.10">
    <property type="entry name" value="Aspartate Aminotransferase, domain 1"/>
    <property type="match status" value="1"/>
</dbReference>
<sequence>MSTFSNVEMGPPDAILGVTEAFKRDTNPKKVNLGVGAYRDDQGKPYVLPSVREAEAQLLAANLDKEYAGIAGIQEFTSRAIQLALGDDSAVLKEKRNATVQSVSGTGALRTGSEFLSKWYLPSKVVYLPSPTWANHLNVFKFAGIEVKRYRYYDPKTCGFDEEGCLQDILAMPENSIILFHACAHNPTGVDPNVEQWEKLSNACKQRKLFCFFDMAYQGFASGDVDRDSFAVRRFVEAGHDICLAQSFAKNMGLYGERVGAFTVICSTQEEAERVLSQLKIIIRPMISNPPIHGARIAAKILGDSDLRQKWLADVKSMADRIISMRVQLKELLINAGSQRNWNHIVDQIGMFCYTGLNPEQVDRLTNEFSIYLTKDGRISMAGVTSGNINYVANAINEVTNSFVNKLLSDGSLPSLDQLKVTILSFDDEEEGAEEFGTADVLLQNLDKLKKKNVLIVSGDLITDLTLEGMLKFHEKENSILTCLLTDSPLSGAIPGTNERPKKYRDFVMFSPETNQLLYLIDEDDFGDDEKFPASLFKRRSLGFNEQQKYKCFAYFGNSNDCSFLAQCNNLGAYFEANKIIKKFLPKLCDNLDSKFLGKQTNQNQSESWIAENTQIGTKFQLKRSVINERCIIGDNVKIDNCLVLSDVKILDGANIKNSIILNNSQIGEQQKLILRQFVRKKK</sequence>
<dbReference type="Pfam" id="PF25084">
    <property type="entry name" value="LbH_EIF2B"/>
    <property type="match status" value="1"/>
</dbReference>
<comment type="catalytic activity">
    <reaction evidence="13 14">
        <text>L-aspartate + 2-oxoglutarate = oxaloacetate + L-glutamate</text>
        <dbReference type="Rhea" id="RHEA:21824"/>
        <dbReference type="ChEBI" id="CHEBI:16452"/>
        <dbReference type="ChEBI" id="CHEBI:16810"/>
        <dbReference type="ChEBI" id="CHEBI:29985"/>
        <dbReference type="ChEBI" id="CHEBI:29991"/>
        <dbReference type="EC" id="2.6.1.1"/>
    </reaction>
</comment>